<dbReference type="Proteomes" id="UP000305730">
    <property type="component" value="Unassembled WGS sequence"/>
</dbReference>
<name>A0A5S3XP19_9GAMM</name>
<feature type="domain" description="CBM6" evidence="2">
    <location>
        <begin position="427"/>
        <end position="536"/>
    </location>
</feature>
<dbReference type="PANTHER" id="PTHR23150:SF19">
    <property type="entry name" value="FORMYLGLYCINE-GENERATING ENZYME"/>
    <property type="match status" value="1"/>
</dbReference>
<evidence type="ECO:0000313" key="4">
    <source>
        <dbReference type="EMBL" id="TMP40141.1"/>
    </source>
</evidence>
<evidence type="ECO:0000259" key="3">
    <source>
        <dbReference type="Pfam" id="PF03781"/>
    </source>
</evidence>
<dbReference type="GO" id="GO:0120147">
    <property type="term" value="F:formylglycine-generating oxidase activity"/>
    <property type="evidence" value="ECO:0007669"/>
    <property type="project" value="TreeGrafter"/>
</dbReference>
<keyword evidence="1" id="KW-0732">Signal</keyword>
<evidence type="ECO:0000256" key="1">
    <source>
        <dbReference type="SAM" id="SignalP"/>
    </source>
</evidence>
<reference evidence="6 7" key="1">
    <citation type="submission" date="2017-12" db="EMBL/GenBank/DDBJ databases">
        <authorList>
            <person name="Paulsen S."/>
            <person name="Gram L.K."/>
        </authorList>
    </citation>
    <scope>NUCLEOTIDE SEQUENCE [LARGE SCALE GENOMIC DNA]</scope>
    <source>
        <strain evidence="5 7">S2231</strain>
        <strain evidence="4 6">S2233</strain>
    </source>
</reference>
<dbReference type="InterPro" id="IPR005532">
    <property type="entry name" value="SUMF_dom"/>
</dbReference>
<dbReference type="Gene3D" id="2.60.120.260">
    <property type="entry name" value="Galactose-binding domain-like"/>
    <property type="match status" value="1"/>
</dbReference>
<feature type="signal peptide" evidence="1">
    <location>
        <begin position="1"/>
        <end position="19"/>
    </location>
</feature>
<dbReference type="Gene3D" id="3.90.1580.10">
    <property type="entry name" value="paralog of FGE (formylglycine-generating enzyme)"/>
    <property type="match status" value="1"/>
</dbReference>
<sequence length="539" mass="60350">MKKITLATLVLLYGNRVWAADVIEPPMASIPAGSFTVQSENGESYDVTVPAFQMAKYELTVAEYSRFISDTGYESANNCSHRIDSGWFSGPRDGSWDNNIYRFSEFHPVVCINYDNAVAYTQWLSRKTGKDYRLLSEAQWQYVIESGGLQEYIKAGGKKREQICDVANLADLHAQNMSEKLYGASYTAAYNVENCSDKEVTLAMVGMYKADKYGVHDLVGNANEIMADCYVSDTDKLKSEGVTKTGKECKAFITKGGGWHWGILNVLERSQTNRDFLGAIEGFRIVRDTAGQQLESQEGSTWFVNTLKKEHAKARRVHAQVANYPKQVMGVKLTEFKEKLELSWQLSNDEIQPTYQVFRQDLLNNHKEVIVGSGINGRVTDLDPLPRKARYSVVAYYGDRLSLPSETIDTSAYITHAIPGKIEGEAFSQGTDIEVKNSVQEAKEDRVFASLGLAKAQYKIDVSTAGQYALKPRVYHTGSSKRVEVKLNGRVITSFSTSSEQGWQVVQDVHINLPKGEHTLSLQGLEARLSVNWIDIRRL</sequence>
<proteinExistence type="predicted"/>
<organism evidence="5 7">
    <name type="scientific">Pseudoalteromonas citrea</name>
    <dbReference type="NCBI Taxonomy" id="43655"/>
    <lineage>
        <taxon>Bacteria</taxon>
        <taxon>Pseudomonadati</taxon>
        <taxon>Pseudomonadota</taxon>
        <taxon>Gammaproteobacteria</taxon>
        <taxon>Alteromonadales</taxon>
        <taxon>Pseudoalteromonadaceae</taxon>
        <taxon>Pseudoalteromonas</taxon>
    </lineage>
</organism>
<feature type="chain" id="PRO_5024441327" evidence="1">
    <location>
        <begin position="20"/>
        <end position="539"/>
    </location>
</feature>
<dbReference type="PANTHER" id="PTHR23150">
    <property type="entry name" value="SULFATASE MODIFYING FACTOR 1, 2"/>
    <property type="match status" value="1"/>
</dbReference>
<evidence type="ECO:0000313" key="5">
    <source>
        <dbReference type="EMBL" id="TMP56855.1"/>
    </source>
</evidence>
<dbReference type="Pfam" id="PF03422">
    <property type="entry name" value="CBM_6"/>
    <property type="match status" value="1"/>
</dbReference>
<dbReference type="InterPro" id="IPR005084">
    <property type="entry name" value="CBM6"/>
</dbReference>
<dbReference type="SUPFAM" id="SSF49785">
    <property type="entry name" value="Galactose-binding domain-like"/>
    <property type="match status" value="1"/>
</dbReference>
<dbReference type="InterPro" id="IPR051043">
    <property type="entry name" value="Sulfatase_Mod_Factor_Kinase"/>
</dbReference>
<keyword evidence="6" id="KW-1185">Reference proteome</keyword>
<evidence type="ECO:0000313" key="6">
    <source>
        <dbReference type="Proteomes" id="UP000305730"/>
    </source>
</evidence>
<gene>
    <name evidence="5" type="ORF">CWB96_14485</name>
    <name evidence="4" type="ORF">CWB97_19825</name>
</gene>
<dbReference type="Pfam" id="PF03781">
    <property type="entry name" value="FGE-sulfatase"/>
    <property type="match status" value="1"/>
</dbReference>
<dbReference type="Proteomes" id="UP000307706">
    <property type="component" value="Unassembled WGS sequence"/>
</dbReference>
<evidence type="ECO:0000259" key="2">
    <source>
        <dbReference type="Pfam" id="PF03422"/>
    </source>
</evidence>
<dbReference type="InterPro" id="IPR008979">
    <property type="entry name" value="Galactose-bd-like_sf"/>
</dbReference>
<dbReference type="EMBL" id="PNCL01000079">
    <property type="protein sequence ID" value="TMP56855.1"/>
    <property type="molecule type" value="Genomic_DNA"/>
</dbReference>
<feature type="domain" description="Sulfatase-modifying factor enzyme-like" evidence="3">
    <location>
        <begin position="26"/>
        <end position="287"/>
    </location>
</feature>
<dbReference type="RefSeq" id="WP_138598341.1">
    <property type="nucleotide sequence ID" value="NZ_PNCK01000091.1"/>
</dbReference>
<dbReference type="SUPFAM" id="SSF56436">
    <property type="entry name" value="C-type lectin-like"/>
    <property type="match status" value="1"/>
</dbReference>
<dbReference type="InterPro" id="IPR042095">
    <property type="entry name" value="SUMF_sf"/>
</dbReference>
<reference evidence="5" key="3">
    <citation type="submission" date="2019-09" db="EMBL/GenBank/DDBJ databases">
        <title>Co-occurence of chitin degradation, pigmentation and bioactivity in marine Pseudoalteromonas.</title>
        <authorList>
            <person name="Sonnenschein E.C."/>
            <person name="Bech P.K."/>
        </authorList>
    </citation>
    <scope>NUCLEOTIDE SEQUENCE</scope>
    <source>
        <strain evidence="5">S2231</strain>
        <strain evidence="4 6">S2233</strain>
    </source>
</reference>
<dbReference type="AlphaFoldDB" id="A0A5S3XP19"/>
<reference evidence="7" key="2">
    <citation type="submission" date="2019-06" db="EMBL/GenBank/DDBJ databases">
        <title>Co-occurence of chitin degradation, pigmentation and bioactivity in marine Pseudoalteromonas.</title>
        <authorList>
            <person name="Sonnenschein E.C."/>
            <person name="Bech P.K."/>
        </authorList>
    </citation>
    <scope>NUCLEOTIDE SEQUENCE [LARGE SCALE GENOMIC DNA]</scope>
    <source>
        <strain evidence="7">S2231</strain>
    </source>
</reference>
<dbReference type="InterPro" id="IPR016187">
    <property type="entry name" value="CTDL_fold"/>
</dbReference>
<evidence type="ECO:0000313" key="7">
    <source>
        <dbReference type="Proteomes" id="UP000307706"/>
    </source>
</evidence>
<dbReference type="EMBL" id="PNCK01000091">
    <property type="protein sequence ID" value="TMP40141.1"/>
    <property type="molecule type" value="Genomic_DNA"/>
</dbReference>
<protein>
    <submittedName>
        <fullName evidence="5">Uncharacterized protein</fullName>
    </submittedName>
</protein>
<accession>A0A5S3XP19</accession>
<comment type="caution">
    <text evidence="5">The sequence shown here is derived from an EMBL/GenBank/DDBJ whole genome shotgun (WGS) entry which is preliminary data.</text>
</comment>
<dbReference type="OrthoDB" id="9768004at2"/>
<dbReference type="GO" id="GO:0030246">
    <property type="term" value="F:carbohydrate binding"/>
    <property type="evidence" value="ECO:0007669"/>
    <property type="project" value="InterPro"/>
</dbReference>